<dbReference type="InterPro" id="IPR001584">
    <property type="entry name" value="Integrase_cat-core"/>
</dbReference>
<dbReference type="InterPro" id="IPR050951">
    <property type="entry name" value="Retrovirus_Pol_polyprotein"/>
</dbReference>
<dbReference type="GO" id="GO:0005634">
    <property type="term" value="C:nucleus"/>
    <property type="evidence" value="ECO:0007669"/>
    <property type="project" value="UniProtKB-ARBA"/>
</dbReference>
<evidence type="ECO:0000256" key="9">
    <source>
        <dbReference type="ARBA" id="ARBA00022918"/>
    </source>
</evidence>
<dbReference type="CDD" id="cd00303">
    <property type="entry name" value="retropepsin_like"/>
    <property type="match status" value="1"/>
</dbReference>
<accession>A0A2N5VW41</accession>
<dbReference type="Pfam" id="PF19259">
    <property type="entry name" value="Ty3_capsid"/>
    <property type="match status" value="1"/>
</dbReference>
<dbReference type="Pfam" id="PF17921">
    <property type="entry name" value="Integrase_H2C2"/>
    <property type="match status" value="1"/>
</dbReference>
<protein>
    <recommendedName>
        <fullName evidence="1">RNA-directed DNA polymerase</fullName>
        <ecNumber evidence="1">2.7.7.49</ecNumber>
    </recommendedName>
</protein>
<evidence type="ECO:0000313" key="12">
    <source>
        <dbReference type="EMBL" id="PLW54172.1"/>
    </source>
</evidence>
<dbReference type="EMBL" id="PGCJ01000050">
    <property type="protein sequence ID" value="PLW54172.1"/>
    <property type="molecule type" value="Genomic_DNA"/>
</dbReference>
<dbReference type="Gene3D" id="3.30.70.270">
    <property type="match status" value="1"/>
</dbReference>
<dbReference type="PANTHER" id="PTHR37984">
    <property type="entry name" value="PROTEIN CBG26694"/>
    <property type="match status" value="1"/>
</dbReference>
<dbReference type="FunFam" id="3.10.10.10:FF:000007">
    <property type="entry name" value="Retrovirus-related Pol polyprotein from transposon 17.6-like Protein"/>
    <property type="match status" value="1"/>
</dbReference>
<sequence>MDATMDNGPAYAAREAARDEVIYNLQQQIQQMANTLNQQAQRAETTPRIESITAKLPDFDGKGDVDIWIKKVEWIFADRKYPEDRWTSMVILSLKDTAEAFWFNLVSETGGNDMSWQTFKKKLMDQFNYAHKQYDARLELQFLKFTTAEEYINKFKRLAIKLPSSKMTDEDKKFQFTVNLPGHLRIKVLSDKCDTLDDLCQSLREHDRLAKSNNYRGGNYHPTFSSFQNLVPNSFRRGSTSNYNHARRTSVATATPMDLDAVDYNSKQPDKGRAKQSLNLIDLDPSTENSTTNLFAIEPIIPRTDSWAKINQHLEKISNNLLKQLDKSTVVLNRQLWNKKEQEIEAQEVCKRIESTISPLRKNSLTFIPGATRHGIIHELELNYISAKSNHMTNLKRKQPDSIDVHQKRLRPSSKHHVDWERMDSDTESYNFEDDSGSENSSIIWLGDSPPELELNALEDNEKVLPRYKFGIGSVICNTIIDSGAGSVYLDVIVAQELYKRKEIDIVHVKPRNVRLANGTIEQVKMKAKFLLCVDNNKITMEAFLINLPKMDLVLGLPWLCQTRAVPEYDDMLYTFIDEKNKVVNVRPHNGRSKANLIATIERSKGFDNEFVRLAYETAPEAFREVVGLPSQKEFEHDIDTGNAAAVKGAKIFSSIDLKSGFWQIKLTNRSIQKTAFATQNGSYKFLVMPFGLCNAPATFQHMMNSILQECLVSEKKCDWGKKELLFLGHVVNGSGINVDNNRIAKIKDWPTPTNITQLTEGAPKKGAEISWGEDQMIAFKNLKYHLARTVILHHPKPFNPFVLDTDASGQNIGAVLQQDPDSDSITKDFNLEEYAKTVRNHKLKPIAYESRKLSKTKQNYSAQERELLAIVHALKHFRGYIEGSPILMAADALSRKPDGDNNLEPPESAESLFSMEPTIDEAFERIKVLKTMSPGKLALEGFKIKDQELYKTYHGRPNVIVICDKDRARKLAYETHVRLGHRNLQDTVFQLHTECHFPHMKRIAEEVIRTCPACQFCKNNSDQNKMPLQVVERKAPFVTWGMDFVGPLPQTPRGHQYLATAIDYGTGWAYALALRARSGMAAVSNIFENFLSGHKIKHNHISPYHPQSNGLVERFHTVFGYRTSKTAGLE</sequence>
<dbReference type="CDD" id="cd01647">
    <property type="entry name" value="RT_LTR"/>
    <property type="match status" value="1"/>
</dbReference>
<keyword evidence="2" id="KW-0645">Protease</keyword>
<dbReference type="InterPro" id="IPR041373">
    <property type="entry name" value="RT_RNaseH"/>
</dbReference>
<dbReference type="Gene3D" id="1.10.340.70">
    <property type="match status" value="1"/>
</dbReference>
<evidence type="ECO:0000256" key="7">
    <source>
        <dbReference type="ARBA" id="ARBA00022801"/>
    </source>
</evidence>
<dbReference type="Gene3D" id="2.40.70.10">
    <property type="entry name" value="Acid Proteases"/>
    <property type="match status" value="1"/>
</dbReference>
<dbReference type="GO" id="GO:0003964">
    <property type="term" value="F:RNA-directed DNA polymerase activity"/>
    <property type="evidence" value="ECO:0007669"/>
    <property type="project" value="UniProtKB-KW"/>
</dbReference>
<dbReference type="GO" id="GO:0003723">
    <property type="term" value="F:RNA binding"/>
    <property type="evidence" value="ECO:0007669"/>
    <property type="project" value="UniProtKB-KW"/>
</dbReference>
<evidence type="ECO:0000259" key="11">
    <source>
        <dbReference type="PROSITE" id="PS50994"/>
    </source>
</evidence>
<feature type="region of interest" description="Disordered" evidence="10">
    <location>
        <begin position="399"/>
        <end position="422"/>
    </location>
</feature>
<name>A0A2N5VW41_9BASI</name>
<dbReference type="EC" id="2.7.7.49" evidence="1"/>
<evidence type="ECO:0000256" key="3">
    <source>
        <dbReference type="ARBA" id="ARBA00022679"/>
    </source>
</evidence>
<evidence type="ECO:0000313" key="13">
    <source>
        <dbReference type="Proteomes" id="UP000235388"/>
    </source>
</evidence>
<dbReference type="GO" id="GO:0004519">
    <property type="term" value="F:endonuclease activity"/>
    <property type="evidence" value="ECO:0007669"/>
    <property type="project" value="UniProtKB-KW"/>
</dbReference>
<dbReference type="InterPro" id="IPR043128">
    <property type="entry name" value="Rev_trsase/Diguanyl_cyclase"/>
</dbReference>
<evidence type="ECO:0000256" key="5">
    <source>
        <dbReference type="ARBA" id="ARBA00022722"/>
    </source>
</evidence>
<keyword evidence="9" id="KW-0695">RNA-directed DNA polymerase</keyword>
<comment type="caution">
    <text evidence="12">The sequence shown here is derived from an EMBL/GenBank/DDBJ whole genome shotgun (WGS) entry which is preliminary data.</text>
</comment>
<dbReference type="PANTHER" id="PTHR37984:SF5">
    <property type="entry name" value="PROTEIN NYNRIN-LIKE"/>
    <property type="match status" value="1"/>
</dbReference>
<feature type="domain" description="Integrase catalytic" evidence="11">
    <location>
        <begin position="1033"/>
        <end position="1131"/>
    </location>
</feature>
<dbReference type="SUPFAM" id="SSF56672">
    <property type="entry name" value="DNA/RNA polymerases"/>
    <property type="match status" value="1"/>
</dbReference>
<dbReference type="GO" id="GO:0006508">
    <property type="term" value="P:proteolysis"/>
    <property type="evidence" value="ECO:0007669"/>
    <property type="project" value="UniProtKB-KW"/>
</dbReference>
<keyword evidence="5" id="KW-0540">Nuclease</keyword>
<evidence type="ECO:0000256" key="4">
    <source>
        <dbReference type="ARBA" id="ARBA00022695"/>
    </source>
</evidence>
<dbReference type="SUPFAM" id="SSF53098">
    <property type="entry name" value="Ribonuclease H-like"/>
    <property type="match status" value="1"/>
</dbReference>
<keyword evidence="6" id="KW-0255">Endonuclease</keyword>
<gene>
    <name evidence="12" type="ORF">PCANC_06447</name>
</gene>
<dbReference type="Proteomes" id="UP000235388">
    <property type="component" value="Unassembled WGS sequence"/>
</dbReference>
<keyword evidence="8" id="KW-0694">RNA-binding</keyword>
<keyword evidence="7" id="KW-0378">Hydrolase</keyword>
<keyword evidence="4" id="KW-0548">Nucleotidyltransferase</keyword>
<dbReference type="InterPro" id="IPR000477">
    <property type="entry name" value="RT_dom"/>
</dbReference>
<dbReference type="InterPro" id="IPR021109">
    <property type="entry name" value="Peptidase_aspartic_dom_sf"/>
</dbReference>
<dbReference type="InterPro" id="IPR041588">
    <property type="entry name" value="Integrase_H2C2"/>
</dbReference>
<dbReference type="InterPro" id="IPR043502">
    <property type="entry name" value="DNA/RNA_pol_sf"/>
</dbReference>
<dbReference type="Gene3D" id="3.30.420.10">
    <property type="entry name" value="Ribonuclease H-like superfamily/Ribonuclease H"/>
    <property type="match status" value="1"/>
</dbReference>
<evidence type="ECO:0000256" key="6">
    <source>
        <dbReference type="ARBA" id="ARBA00022759"/>
    </source>
</evidence>
<dbReference type="GO" id="GO:0015074">
    <property type="term" value="P:DNA integration"/>
    <property type="evidence" value="ECO:0007669"/>
    <property type="project" value="InterPro"/>
</dbReference>
<dbReference type="PROSITE" id="PS50994">
    <property type="entry name" value="INTEGRASE"/>
    <property type="match status" value="1"/>
</dbReference>
<organism evidence="12 13">
    <name type="scientific">Puccinia coronata f. sp. avenae</name>
    <dbReference type="NCBI Taxonomy" id="200324"/>
    <lineage>
        <taxon>Eukaryota</taxon>
        <taxon>Fungi</taxon>
        <taxon>Dikarya</taxon>
        <taxon>Basidiomycota</taxon>
        <taxon>Pucciniomycotina</taxon>
        <taxon>Pucciniomycetes</taxon>
        <taxon>Pucciniales</taxon>
        <taxon>Pucciniaceae</taxon>
        <taxon>Puccinia</taxon>
    </lineage>
</organism>
<dbReference type="InterPro" id="IPR045358">
    <property type="entry name" value="Ty3_capsid"/>
</dbReference>
<dbReference type="GO" id="GO:0008233">
    <property type="term" value="F:peptidase activity"/>
    <property type="evidence" value="ECO:0007669"/>
    <property type="project" value="UniProtKB-KW"/>
</dbReference>
<dbReference type="InterPro" id="IPR012337">
    <property type="entry name" value="RNaseH-like_sf"/>
</dbReference>
<reference evidence="12 13" key="1">
    <citation type="submission" date="2017-11" db="EMBL/GenBank/DDBJ databases">
        <title>De novo assembly and phasing of dikaryotic genomes from two isolates of Puccinia coronata f. sp. avenae, the causal agent of oat crown rust.</title>
        <authorList>
            <person name="Miller M.E."/>
            <person name="Zhang Y."/>
            <person name="Omidvar V."/>
            <person name="Sperschneider J."/>
            <person name="Schwessinger B."/>
            <person name="Raley C."/>
            <person name="Palmer J.M."/>
            <person name="Garnica D."/>
            <person name="Upadhyaya N."/>
            <person name="Rathjen J."/>
            <person name="Taylor J.M."/>
            <person name="Park R.F."/>
            <person name="Dodds P.N."/>
            <person name="Hirsch C.D."/>
            <person name="Kianian S.F."/>
            <person name="Figueroa M."/>
        </authorList>
    </citation>
    <scope>NUCLEOTIDE SEQUENCE [LARGE SCALE GENOMIC DNA]</scope>
    <source>
        <strain evidence="12">12NC29</strain>
    </source>
</reference>
<dbReference type="STRING" id="200324.A0A2N5VW41"/>
<evidence type="ECO:0000256" key="10">
    <source>
        <dbReference type="SAM" id="MobiDB-lite"/>
    </source>
</evidence>
<proteinExistence type="predicted"/>
<dbReference type="OrthoDB" id="3341476at2759"/>
<evidence type="ECO:0000256" key="1">
    <source>
        <dbReference type="ARBA" id="ARBA00012493"/>
    </source>
</evidence>
<keyword evidence="3" id="KW-0808">Transferase</keyword>
<dbReference type="AlphaFoldDB" id="A0A2N5VW41"/>
<dbReference type="Gene3D" id="3.10.10.10">
    <property type="entry name" value="HIV Type 1 Reverse Transcriptase, subunit A, domain 1"/>
    <property type="match status" value="1"/>
</dbReference>
<dbReference type="InterPro" id="IPR036397">
    <property type="entry name" value="RNaseH_sf"/>
</dbReference>
<keyword evidence="13" id="KW-1185">Reference proteome</keyword>
<evidence type="ECO:0000256" key="8">
    <source>
        <dbReference type="ARBA" id="ARBA00022884"/>
    </source>
</evidence>
<dbReference type="Pfam" id="PF00078">
    <property type="entry name" value="RVT_1"/>
    <property type="match status" value="1"/>
</dbReference>
<dbReference type="Pfam" id="PF17917">
    <property type="entry name" value="RT_RNaseH"/>
    <property type="match status" value="1"/>
</dbReference>
<evidence type="ECO:0000256" key="2">
    <source>
        <dbReference type="ARBA" id="ARBA00022670"/>
    </source>
</evidence>
<dbReference type="SUPFAM" id="SSF50630">
    <property type="entry name" value="Acid proteases"/>
    <property type="match status" value="1"/>
</dbReference>